<proteinExistence type="predicted"/>
<protein>
    <submittedName>
        <fullName evidence="1">Uncharacterized protein</fullName>
    </submittedName>
</protein>
<gene>
    <name evidence="1" type="ORF">RRG08_004876</name>
</gene>
<dbReference type="Proteomes" id="UP001283361">
    <property type="component" value="Unassembled WGS sequence"/>
</dbReference>
<sequence length="198" mass="22798">MHERLHNFENERQAIYPEYSKLLPEDDRCKPTTFNKEEACRLLKGATIHVAGDSFVREMYIALAILLSGDDVAGALRKDLTVCKIHTLNFTSRIDSRKVFHLFIEYSSILLKRFSIPSYGNAKNVNMLWEILKDLHNRPKSFLVLGLGIHDNFNAELIKSAFLKPLASHTQESQKYDRNLARCKRITERHVSAPLNTN</sequence>
<dbReference type="AlphaFoldDB" id="A0AAE1B6H9"/>
<reference evidence="1" key="1">
    <citation type="journal article" date="2023" name="G3 (Bethesda)">
        <title>A reference genome for the long-term kleptoplast-retaining sea slug Elysia crispata morphotype clarki.</title>
        <authorList>
            <person name="Eastman K.E."/>
            <person name="Pendleton A.L."/>
            <person name="Shaikh M.A."/>
            <person name="Suttiyut T."/>
            <person name="Ogas R."/>
            <person name="Tomko P."/>
            <person name="Gavelis G."/>
            <person name="Widhalm J.R."/>
            <person name="Wisecaver J.H."/>
        </authorList>
    </citation>
    <scope>NUCLEOTIDE SEQUENCE</scope>
    <source>
        <strain evidence="1">ECLA1</strain>
    </source>
</reference>
<accession>A0AAE1B6H9</accession>
<organism evidence="1 2">
    <name type="scientific">Elysia crispata</name>
    <name type="common">lettuce slug</name>
    <dbReference type="NCBI Taxonomy" id="231223"/>
    <lineage>
        <taxon>Eukaryota</taxon>
        <taxon>Metazoa</taxon>
        <taxon>Spiralia</taxon>
        <taxon>Lophotrochozoa</taxon>
        <taxon>Mollusca</taxon>
        <taxon>Gastropoda</taxon>
        <taxon>Heterobranchia</taxon>
        <taxon>Euthyneura</taxon>
        <taxon>Panpulmonata</taxon>
        <taxon>Sacoglossa</taxon>
        <taxon>Placobranchoidea</taxon>
        <taxon>Plakobranchidae</taxon>
        <taxon>Elysia</taxon>
    </lineage>
</organism>
<keyword evidence="2" id="KW-1185">Reference proteome</keyword>
<dbReference type="EMBL" id="JAWDGP010000458">
    <property type="protein sequence ID" value="KAK3800465.1"/>
    <property type="molecule type" value="Genomic_DNA"/>
</dbReference>
<comment type="caution">
    <text evidence="1">The sequence shown here is derived from an EMBL/GenBank/DDBJ whole genome shotgun (WGS) entry which is preliminary data.</text>
</comment>
<evidence type="ECO:0000313" key="1">
    <source>
        <dbReference type="EMBL" id="KAK3800465.1"/>
    </source>
</evidence>
<name>A0AAE1B6H9_9GAST</name>
<evidence type="ECO:0000313" key="2">
    <source>
        <dbReference type="Proteomes" id="UP001283361"/>
    </source>
</evidence>